<name>A0A840NFA9_9PSEU</name>
<feature type="transmembrane region" description="Helical" evidence="1">
    <location>
        <begin position="297"/>
        <end position="319"/>
    </location>
</feature>
<dbReference type="RefSeq" id="WP_184479837.1">
    <property type="nucleotide sequence ID" value="NZ_JACHIV010000001.1"/>
</dbReference>
<sequence>MTASTTMRDLRRWRTALLVLIGLTAVFSAWSFHRVHTALPAAGEVLAAREALVDAHRGAVEGIRSGEVLLSGPGEEYRTQLAIAQRHLTEVAQTGLPDVDPSRLEVAQGLLASYGAEMDLAATGFREDQASPLGTTYLWNATLLLDRPGEGVLFQLDVLRAEYLRAAEARVVTIVLWLVPAVLLLVLLVVVQVQLARRFRRVLNPPLVLATACAAGLAELASRILVTRARLEPLAEQWTNRTWYDDLGYRDAVLGVLTEQCPHDLAACGVTVQRWAARFPGPVDAGAGAVEVGADAALLWAIPVLAVAAALLVQLGLAARIDEYGYRSR</sequence>
<organism evidence="2 3">
    <name type="scientific">Saccharopolyspora gloriosae</name>
    <dbReference type="NCBI Taxonomy" id="455344"/>
    <lineage>
        <taxon>Bacteria</taxon>
        <taxon>Bacillati</taxon>
        <taxon>Actinomycetota</taxon>
        <taxon>Actinomycetes</taxon>
        <taxon>Pseudonocardiales</taxon>
        <taxon>Pseudonocardiaceae</taxon>
        <taxon>Saccharopolyspora</taxon>
    </lineage>
</organism>
<evidence type="ECO:0000313" key="2">
    <source>
        <dbReference type="EMBL" id="MBB5070284.1"/>
    </source>
</evidence>
<gene>
    <name evidence="2" type="ORF">BJ969_003372</name>
</gene>
<keyword evidence="1" id="KW-0812">Transmembrane</keyword>
<dbReference type="AlphaFoldDB" id="A0A840NFA9"/>
<reference evidence="2 3" key="1">
    <citation type="submission" date="2020-08" db="EMBL/GenBank/DDBJ databases">
        <title>Sequencing the genomes of 1000 actinobacteria strains.</title>
        <authorList>
            <person name="Klenk H.-P."/>
        </authorList>
    </citation>
    <scope>NUCLEOTIDE SEQUENCE [LARGE SCALE GENOMIC DNA]</scope>
    <source>
        <strain evidence="2 3">DSM 45582</strain>
    </source>
</reference>
<accession>A0A840NFA9</accession>
<comment type="caution">
    <text evidence="2">The sequence shown here is derived from an EMBL/GenBank/DDBJ whole genome shotgun (WGS) entry which is preliminary data.</text>
</comment>
<proteinExistence type="predicted"/>
<evidence type="ECO:0000313" key="3">
    <source>
        <dbReference type="Proteomes" id="UP000580474"/>
    </source>
</evidence>
<protein>
    <submittedName>
        <fullName evidence="2">Uncharacterized protein</fullName>
    </submittedName>
</protein>
<keyword evidence="1" id="KW-1133">Transmembrane helix</keyword>
<keyword evidence="3" id="KW-1185">Reference proteome</keyword>
<dbReference type="Proteomes" id="UP000580474">
    <property type="component" value="Unassembled WGS sequence"/>
</dbReference>
<keyword evidence="1" id="KW-0472">Membrane</keyword>
<feature type="transmembrane region" description="Helical" evidence="1">
    <location>
        <begin position="174"/>
        <end position="195"/>
    </location>
</feature>
<evidence type="ECO:0000256" key="1">
    <source>
        <dbReference type="SAM" id="Phobius"/>
    </source>
</evidence>
<dbReference type="EMBL" id="JACHIV010000001">
    <property type="protein sequence ID" value="MBB5070284.1"/>
    <property type="molecule type" value="Genomic_DNA"/>
</dbReference>